<name>A0AC61DB69_9FIRM</name>
<proteinExistence type="predicted"/>
<evidence type="ECO:0000313" key="2">
    <source>
        <dbReference type="Proteomes" id="UP000224460"/>
    </source>
</evidence>
<evidence type="ECO:0000313" key="1">
    <source>
        <dbReference type="EMBL" id="PHV70514.1"/>
    </source>
</evidence>
<sequence length="248" mass="28656">MGELNMHIAVCDDSIDELSRISLLLEDYRRKRNRPITYEVFQSATELLETLVVRQFDLLLLDILMPGVTGMDAAKELRRWNNEIAIIFLTSSREFAVESYRVSAVDYIIKPVREDELFPTIDKQLIKIAQEEAYLTLKTGNGLIKLPFSKIVYVEVINRIVQFNLIEGEIRETYGYLADYEGALLATSYFYKPHRSYVVNLHQVTELNKNGFFTTVYKIVPVARNSFANAKATYMKYLLSQNERSGKL</sequence>
<keyword evidence="1" id="KW-0238">DNA-binding</keyword>
<organism evidence="1 2">
    <name type="scientific">Sporanaerobium hydrogeniformans</name>
    <dbReference type="NCBI Taxonomy" id="3072179"/>
    <lineage>
        <taxon>Bacteria</taxon>
        <taxon>Bacillati</taxon>
        <taxon>Bacillota</taxon>
        <taxon>Clostridia</taxon>
        <taxon>Lachnospirales</taxon>
        <taxon>Lachnospiraceae</taxon>
        <taxon>Sporanaerobium</taxon>
    </lineage>
</organism>
<gene>
    <name evidence="1" type="ORF">CS063_10530</name>
</gene>
<protein>
    <submittedName>
        <fullName evidence="1">DNA-binding response regulator</fullName>
    </submittedName>
</protein>
<dbReference type="Proteomes" id="UP000224460">
    <property type="component" value="Unassembled WGS sequence"/>
</dbReference>
<accession>A0AC61DB69</accession>
<dbReference type="EMBL" id="PEDL01000010">
    <property type="protein sequence ID" value="PHV70514.1"/>
    <property type="molecule type" value="Genomic_DNA"/>
</dbReference>
<comment type="caution">
    <text evidence="1">The sequence shown here is derived from an EMBL/GenBank/DDBJ whole genome shotgun (WGS) entry which is preliminary data.</text>
</comment>
<reference evidence="1" key="1">
    <citation type="submission" date="2017-10" db="EMBL/GenBank/DDBJ databases">
        <title>Genome sequence of cellulolytic Lachnospiraceae bacterium XHS1971 isolated from hotspring sediment.</title>
        <authorList>
            <person name="Vasudevan G."/>
            <person name="Joshi A.J."/>
            <person name="Hivarkar S."/>
            <person name="Lanjekar V.B."/>
            <person name="Dhakephalkar P.K."/>
            <person name="Dagar S."/>
        </authorList>
    </citation>
    <scope>NUCLEOTIDE SEQUENCE</scope>
    <source>
        <strain evidence="1">XHS1971</strain>
    </source>
</reference>
<keyword evidence="2" id="KW-1185">Reference proteome</keyword>